<gene>
    <name evidence="1" type="ORF">K239x_26770</name>
</gene>
<reference evidence="1 2" key="1">
    <citation type="submission" date="2019-02" db="EMBL/GenBank/DDBJ databases">
        <title>Deep-cultivation of Planctomycetes and their phenomic and genomic characterization uncovers novel biology.</title>
        <authorList>
            <person name="Wiegand S."/>
            <person name="Jogler M."/>
            <person name="Boedeker C."/>
            <person name="Pinto D."/>
            <person name="Vollmers J."/>
            <person name="Rivas-Marin E."/>
            <person name="Kohn T."/>
            <person name="Peeters S.H."/>
            <person name="Heuer A."/>
            <person name="Rast P."/>
            <person name="Oberbeckmann S."/>
            <person name="Bunk B."/>
            <person name="Jeske O."/>
            <person name="Meyerdierks A."/>
            <person name="Storesund J.E."/>
            <person name="Kallscheuer N."/>
            <person name="Luecker S."/>
            <person name="Lage O.M."/>
            <person name="Pohl T."/>
            <person name="Merkel B.J."/>
            <person name="Hornburger P."/>
            <person name="Mueller R.-W."/>
            <person name="Bruemmer F."/>
            <person name="Labrenz M."/>
            <person name="Spormann A.M."/>
            <person name="Op den Camp H."/>
            <person name="Overmann J."/>
            <person name="Amann R."/>
            <person name="Jetten M.S.M."/>
            <person name="Mascher T."/>
            <person name="Medema M.H."/>
            <person name="Devos D.P."/>
            <person name="Kaster A.-K."/>
            <person name="Ovreas L."/>
            <person name="Rohde M."/>
            <person name="Galperin M.Y."/>
            <person name="Jogler C."/>
        </authorList>
    </citation>
    <scope>NUCLEOTIDE SEQUENCE [LARGE SCALE GENOMIC DNA]</scope>
    <source>
        <strain evidence="1 2">K23_9</strain>
    </source>
</reference>
<keyword evidence="2" id="KW-1185">Reference proteome</keyword>
<dbReference type="Proteomes" id="UP000319817">
    <property type="component" value="Chromosome"/>
</dbReference>
<evidence type="ECO:0000313" key="1">
    <source>
        <dbReference type="EMBL" id="QDT10719.1"/>
    </source>
</evidence>
<dbReference type="EMBL" id="CP036526">
    <property type="protein sequence ID" value="QDT10719.1"/>
    <property type="molecule type" value="Genomic_DNA"/>
</dbReference>
<dbReference type="AlphaFoldDB" id="A0A517NUB5"/>
<dbReference type="RefSeq" id="WP_145418460.1">
    <property type="nucleotide sequence ID" value="NZ_CP036526.1"/>
</dbReference>
<name>A0A517NUB5_9BACT</name>
<sequence>MSLYTASIYKLPDGEIRPKRSRLSSGHIDRIKDNIPWAEMEACLEWHRLPNEQSRMTAYYACESIAQCGAFIVPQTEGPFRERKEAVPEIFYYELECPSATPTVMAIVKRGMHHLSNRPALAEFCEEYWRQKKARWKYLEFLLPEFKVIKRVDPPSKEDMDSAMRAYTDDIAQAMAIWPERR</sequence>
<organism evidence="1 2">
    <name type="scientific">Stieleria marina</name>
    <dbReference type="NCBI Taxonomy" id="1930275"/>
    <lineage>
        <taxon>Bacteria</taxon>
        <taxon>Pseudomonadati</taxon>
        <taxon>Planctomycetota</taxon>
        <taxon>Planctomycetia</taxon>
        <taxon>Pirellulales</taxon>
        <taxon>Pirellulaceae</taxon>
        <taxon>Stieleria</taxon>
    </lineage>
</organism>
<proteinExistence type="predicted"/>
<evidence type="ECO:0000313" key="2">
    <source>
        <dbReference type="Proteomes" id="UP000319817"/>
    </source>
</evidence>
<protein>
    <submittedName>
        <fullName evidence="1">Uncharacterized protein</fullName>
    </submittedName>
</protein>
<accession>A0A517NUB5</accession>